<dbReference type="InterPro" id="IPR011129">
    <property type="entry name" value="CSD"/>
</dbReference>
<dbReference type="GO" id="GO:0003676">
    <property type="term" value="F:nucleic acid binding"/>
    <property type="evidence" value="ECO:0007669"/>
    <property type="project" value="InterPro"/>
</dbReference>
<dbReference type="SMART" id="SM00357">
    <property type="entry name" value="CSP"/>
    <property type="match status" value="1"/>
</dbReference>
<proteinExistence type="predicted"/>
<dbReference type="PRINTS" id="PR00050">
    <property type="entry name" value="COLDSHOCK"/>
</dbReference>
<feature type="domain" description="CSD" evidence="1">
    <location>
        <begin position="33"/>
        <end position="96"/>
    </location>
</feature>
<reference evidence="2 3" key="1">
    <citation type="journal article" date="2012" name="Stand. Genomic Sci.">
        <title>Genome sequence of the ocean sediment bacterium Saccharomonospora marina type strain (XMU15(T)).</title>
        <authorList>
            <person name="Klenk H.P."/>
            <person name="Lu M."/>
            <person name="Lucas S."/>
            <person name="Lapidus A."/>
            <person name="Copeland A."/>
            <person name="Pitluck S."/>
            <person name="Goodwin L.A."/>
            <person name="Han C."/>
            <person name="Tapia R."/>
            <person name="Brambilla E.M."/>
            <person name="Potter G."/>
            <person name="Land M."/>
            <person name="Ivanova N."/>
            <person name="Rohde M."/>
            <person name="Goker M."/>
            <person name="Detter J.C."/>
            <person name="Li W.J."/>
            <person name="Kyrpides N.C."/>
            <person name="Woyke T."/>
        </authorList>
    </citation>
    <scope>NUCLEOTIDE SEQUENCE [LARGE SCALE GENOMIC DNA]</scope>
    <source>
        <strain evidence="2 3">XMU15</strain>
    </source>
</reference>
<dbReference type="InterPro" id="IPR012340">
    <property type="entry name" value="NA-bd_OB-fold"/>
</dbReference>
<protein>
    <submittedName>
        <fullName evidence="2">Cold shock protein</fullName>
    </submittedName>
</protein>
<sequence length="160" mass="18044">MDTRPGYAWGAFVVRGRWLPDPWQQSEGTVRAVPTGKVKWYDADKGFGFVTQDGGEDVYIRKSALPQGVEALKAGQRLEFGVADGRRGPQALSVRLLDPPPSVAEARRRPAEELHGLIEDMIKLLEMRVQPDLRRGRYPDRKHTKRIAEVMRAVARDLDP</sequence>
<dbReference type="CDD" id="cd04458">
    <property type="entry name" value="CSP_CDS"/>
    <property type="match status" value="1"/>
</dbReference>
<evidence type="ECO:0000259" key="1">
    <source>
        <dbReference type="PROSITE" id="PS51857"/>
    </source>
</evidence>
<dbReference type="SUPFAM" id="SSF50249">
    <property type="entry name" value="Nucleic acid-binding proteins"/>
    <property type="match status" value="1"/>
</dbReference>
<dbReference type="Proteomes" id="UP000004926">
    <property type="component" value="Chromosome"/>
</dbReference>
<dbReference type="InterPro" id="IPR050181">
    <property type="entry name" value="Cold_shock_domain"/>
</dbReference>
<dbReference type="AlphaFoldDB" id="H5WYZ9"/>
<organism evidence="2 3">
    <name type="scientific">Saccharomonospora marina XMU15</name>
    <dbReference type="NCBI Taxonomy" id="882083"/>
    <lineage>
        <taxon>Bacteria</taxon>
        <taxon>Bacillati</taxon>
        <taxon>Actinomycetota</taxon>
        <taxon>Actinomycetes</taxon>
        <taxon>Pseudonocardiales</taxon>
        <taxon>Pseudonocardiaceae</taxon>
        <taxon>Saccharomonospora</taxon>
    </lineage>
</organism>
<dbReference type="PANTHER" id="PTHR11544">
    <property type="entry name" value="COLD SHOCK DOMAIN CONTAINING PROTEINS"/>
    <property type="match status" value="1"/>
</dbReference>
<gene>
    <name evidence="2" type="ORF">SacmaDRAFT_4759</name>
</gene>
<dbReference type="Gene3D" id="2.40.50.140">
    <property type="entry name" value="Nucleic acid-binding proteins"/>
    <property type="match status" value="1"/>
</dbReference>
<dbReference type="InterPro" id="IPR002059">
    <property type="entry name" value="CSP_DNA-bd"/>
</dbReference>
<evidence type="ECO:0000313" key="3">
    <source>
        <dbReference type="Proteomes" id="UP000004926"/>
    </source>
</evidence>
<dbReference type="HOGENOM" id="CLU_125944_2_0_11"/>
<accession>H5WYZ9</accession>
<dbReference type="Pfam" id="PF00313">
    <property type="entry name" value="CSD"/>
    <property type="match status" value="1"/>
</dbReference>
<dbReference type="EMBL" id="CM001439">
    <property type="protein sequence ID" value="EHR52933.1"/>
    <property type="molecule type" value="Genomic_DNA"/>
</dbReference>
<keyword evidence="3" id="KW-1185">Reference proteome</keyword>
<evidence type="ECO:0000313" key="2">
    <source>
        <dbReference type="EMBL" id="EHR52933.1"/>
    </source>
</evidence>
<dbReference type="eggNOG" id="COG1278">
    <property type="taxonomic scope" value="Bacteria"/>
</dbReference>
<name>H5WYZ9_9PSEU</name>
<dbReference type="STRING" id="882083.SacmaDRAFT_4759"/>
<dbReference type="PROSITE" id="PS51857">
    <property type="entry name" value="CSD_2"/>
    <property type="match status" value="1"/>
</dbReference>